<dbReference type="RefSeq" id="WP_108634829.1">
    <property type="nucleotide sequence ID" value="NZ_QCXX01000004.1"/>
</dbReference>
<dbReference type="OrthoDB" id="653988at2"/>
<dbReference type="EMBL" id="QCXX01000004">
    <property type="protein sequence ID" value="PUV23481.1"/>
    <property type="molecule type" value="Genomic_DNA"/>
</dbReference>
<organism evidence="1 2">
    <name type="scientific">Sphingobacterium athyrii</name>
    <dbReference type="NCBI Taxonomy" id="2152717"/>
    <lineage>
        <taxon>Bacteria</taxon>
        <taxon>Pseudomonadati</taxon>
        <taxon>Bacteroidota</taxon>
        <taxon>Sphingobacteriia</taxon>
        <taxon>Sphingobacteriales</taxon>
        <taxon>Sphingobacteriaceae</taxon>
        <taxon>Sphingobacterium</taxon>
    </lineage>
</organism>
<proteinExistence type="predicted"/>
<sequence>MHEIEPYYNWRDYYIAAEDEQSPFYGTVYSEFDFDKQIYNFLLHPQWDEFGSLTLYLKVLFVDYEKYYCIIELIGEWNDAIYNDIMLLKRELIDVMISQGIKYFILVGENVLNFHSSDDSYYEEWFQDIDDGWIAGVGFRDHVVQEFQQQNIDYYINFGGVLNELSWRTLKPKQVFHHVNESLTKRLGF</sequence>
<accession>A0A363NS56</accession>
<protein>
    <submittedName>
        <fullName evidence="1">Uncharacterized protein</fullName>
    </submittedName>
</protein>
<keyword evidence="2" id="KW-1185">Reference proteome</keyword>
<reference evidence="1 2" key="1">
    <citation type="submission" date="2018-04" db="EMBL/GenBank/DDBJ databases">
        <title>Sphingobacterium sp. M46 Genome.</title>
        <authorList>
            <person name="Cheng J."/>
            <person name="Li Y."/>
        </authorList>
    </citation>
    <scope>NUCLEOTIDE SEQUENCE [LARGE SCALE GENOMIC DNA]</scope>
    <source>
        <strain evidence="1 2">M46</strain>
    </source>
</reference>
<dbReference type="Proteomes" id="UP000250831">
    <property type="component" value="Unassembled WGS sequence"/>
</dbReference>
<gene>
    <name evidence="1" type="ORF">DCO56_16320</name>
</gene>
<evidence type="ECO:0000313" key="1">
    <source>
        <dbReference type="EMBL" id="PUV23481.1"/>
    </source>
</evidence>
<name>A0A363NS56_9SPHI</name>
<comment type="caution">
    <text evidence="1">The sequence shown here is derived from an EMBL/GenBank/DDBJ whole genome shotgun (WGS) entry which is preliminary data.</text>
</comment>
<dbReference type="AlphaFoldDB" id="A0A363NS56"/>
<evidence type="ECO:0000313" key="2">
    <source>
        <dbReference type="Proteomes" id="UP000250831"/>
    </source>
</evidence>